<proteinExistence type="predicted"/>
<sequence length="186" mass="21164">MARRERTERTLTDVRALRALAHPVRQQLVEDVLSTDEPLTATEAAARCGITPSAMSYHLRALEKWGMVERVDSGDGRERPWRKTADGFKIDNSDGTDMPLAEQETVVTEFLRSATQNLVSGMREDDDSLTLWRASLLLTEQETNELDAELSRLLDRYRDLHEPGDPGVKRRRTFWLNASAEPRPTD</sequence>
<comment type="caution">
    <text evidence="2">The sequence shown here is derived from an EMBL/GenBank/DDBJ whole genome shotgun (WGS) entry which is preliminary data.</text>
</comment>
<feature type="region of interest" description="Disordered" evidence="1">
    <location>
        <begin position="73"/>
        <end position="97"/>
    </location>
</feature>
<dbReference type="AlphaFoldDB" id="A0A853DH23"/>
<gene>
    <name evidence="2" type="ORF">HNR15_002960</name>
</gene>
<dbReference type="Pfam" id="PF12840">
    <property type="entry name" value="HTH_20"/>
    <property type="match status" value="1"/>
</dbReference>
<dbReference type="Proteomes" id="UP000571817">
    <property type="component" value="Unassembled WGS sequence"/>
</dbReference>
<protein>
    <submittedName>
        <fullName evidence="2">Putative ArsR family transcriptional regulator</fullName>
    </submittedName>
</protein>
<evidence type="ECO:0000313" key="3">
    <source>
        <dbReference type="Proteomes" id="UP000571817"/>
    </source>
</evidence>
<accession>A0A853DH23</accession>
<dbReference type="SUPFAM" id="SSF46785">
    <property type="entry name" value="Winged helix' DNA-binding domain"/>
    <property type="match status" value="1"/>
</dbReference>
<evidence type="ECO:0000313" key="2">
    <source>
        <dbReference type="EMBL" id="NYJ75997.1"/>
    </source>
</evidence>
<dbReference type="CDD" id="cd00090">
    <property type="entry name" value="HTH_ARSR"/>
    <property type="match status" value="1"/>
</dbReference>
<dbReference type="Gene3D" id="1.10.10.10">
    <property type="entry name" value="Winged helix-like DNA-binding domain superfamily/Winged helix DNA-binding domain"/>
    <property type="match status" value="1"/>
</dbReference>
<name>A0A853DH23_9MICO</name>
<reference evidence="2 3" key="1">
    <citation type="submission" date="2020-07" db="EMBL/GenBank/DDBJ databases">
        <title>Sequencing the genomes of 1000 actinobacteria strains.</title>
        <authorList>
            <person name="Klenk H.-P."/>
        </authorList>
    </citation>
    <scope>NUCLEOTIDE SEQUENCE [LARGE SCALE GENOMIC DNA]</scope>
    <source>
        <strain evidence="2 3">DSM 29531</strain>
    </source>
</reference>
<feature type="compositionally biased region" description="Basic and acidic residues" evidence="1">
    <location>
        <begin position="73"/>
        <end position="92"/>
    </location>
</feature>
<organism evidence="2 3">
    <name type="scientific">Allobranchiibius huperziae</name>
    <dbReference type="NCBI Taxonomy" id="1874116"/>
    <lineage>
        <taxon>Bacteria</taxon>
        <taxon>Bacillati</taxon>
        <taxon>Actinomycetota</taxon>
        <taxon>Actinomycetes</taxon>
        <taxon>Micrococcales</taxon>
        <taxon>Dermacoccaceae</taxon>
        <taxon>Allobranchiibius</taxon>
    </lineage>
</organism>
<evidence type="ECO:0000256" key="1">
    <source>
        <dbReference type="SAM" id="MobiDB-lite"/>
    </source>
</evidence>
<keyword evidence="3" id="KW-1185">Reference proteome</keyword>
<dbReference type="InterPro" id="IPR011991">
    <property type="entry name" value="ArsR-like_HTH"/>
</dbReference>
<dbReference type="RefSeq" id="WP_179483103.1">
    <property type="nucleotide sequence ID" value="NZ_JACCFW010000001.1"/>
</dbReference>
<dbReference type="EMBL" id="JACCFW010000001">
    <property type="protein sequence ID" value="NYJ75997.1"/>
    <property type="molecule type" value="Genomic_DNA"/>
</dbReference>
<dbReference type="InterPro" id="IPR036390">
    <property type="entry name" value="WH_DNA-bd_sf"/>
</dbReference>
<dbReference type="InterPro" id="IPR036388">
    <property type="entry name" value="WH-like_DNA-bd_sf"/>
</dbReference>